<evidence type="ECO:0000313" key="2">
    <source>
        <dbReference type="EMBL" id="KAK9272259.1"/>
    </source>
</evidence>
<sequence>MAVGRRKTTPLMGFGFADTAVVFGLWPLMEPNLSLRVSREGFCLANGEPVVGRKCGNDRGQLDVDGSIRRHNAKSKSNTTASKVKGHCYRRLSAACALPSLIPSLSAGHGRQWKQRSGSKLEEAFHVN</sequence>
<comment type="caution">
    <text evidence="2">The sequence shown here is derived from an EMBL/GenBank/DDBJ whole genome shotgun (WGS) entry which is preliminary data.</text>
</comment>
<evidence type="ECO:0000313" key="3">
    <source>
        <dbReference type="Proteomes" id="UP001415857"/>
    </source>
</evidence>
<dbReference type="AlphaFoldDB" id="A0AAP0NKA3"/>
<dbReference type="Proteomes" id="UP001415857">
    <property type="component" value="Unassembled WGS sequence"/>
</dbReference>
<keyword evidence="3" id="KW-1185">Reference proteome</keyword>
<reference evidence="2 3" key="1">
    <citation type="journal article" date="2024" name="Plant J.">
        <title>Genome sequences and population genomics reveal climatic adaptation and genomic divergence between two closely related sweetgum species.</title>
        <authorList>
            <person name="Xu W.Q."/>
            <person name="Ren C.Q."/>
            <person name="Zhang X.Y."/>
            <person name="Comes H.P."/>
            <person name="Liu X.H."/>
            <person name="Li Y.G."/>
            <person name="Kettle C.J."/>
            <person name="Jalonen R."/>
            <person name="Gaisberger H."/>
            <person name="Ma Y.Z."/>
            <person name="Qiu Y.X."/>
        </authorList>
    </citation>
    <scope>NUCLEOTIDE SEQUENCE [LARGE SCALE GENOMIC DNA]</scope>
    <source>
        <strain evidence="2">Hangzhou</strain>
    </source>
</reference>
<feature type="region of interest" description="Disordered" evidence="1">
    <location>
        <begin position="109"/>
        <end position="128"/>
    </location>
</feature>
<proteinExistence type="predicted"/>
<dbReference type="EMBL" id="JBBPBK010000013">
    <property type="protein sequence ID" value="KAK9272259.1"/>
    <property type="molecule type" value="Genomic_DNA"/>
</dbReference>
<name>A0AAP0NKA3_LIQFO</name>
<organism evidence="2 3">
    <name type="scientific">Liquidambar formosana</name>
    <name type="common">Formosan gum</name>
    <dbReference type="NCBI Taxonomy" id="63359"/>
    <lineage>
        <taxon>Eukaryota</taxon>
        <taxon>Viridiplantae</taxon>
        <taxon>Streptophyta</taxon>
        <taxon>Embryophyta</taxon>
        <taxon>Tracheophyta</taxon>
        <taxon>Spermatophyta</taxon>
        <taxon>Magnoliopsida</taxon>
        <taxon>eudicotyledons</taxon>
        <taxon>Gunneridae</taxon>
        <taxon>Pentapetalae</taxon>
        <taxon>Saxifragales</taxon>
        <taxon>Altingiaceae</taxon>
        <taxon>Liquidambar</taxon>
    </lineage>
</organism>
<gene>
    <name evidence="2" type="ORF">L1049_002630</name>
</gene>
<evidence type="ECO:0000256" key="1">
    <source>
        <dbReference type="SAM" id="MobiDB-lite"/>
    </source>
</evidence>
<feature type="compositionally biased region" description="Basic and acidic residues" evidence="1">
    <location>
        <begin position="119"/>
        <end position="128"/>
    </location>
</feature>
<protein>
    <submittedName>
        <fullName evidence="2">Uncharacterized protein</fullName>
    </submittedName>
</protein>
<accession>A0AAP0NKA3</accession>